<sequence>MTRIPEIDRDIIEQAMYLPMVVVILERDRQVIEKAHLKLNKPYLNLMEETIKAVRHDFVLAYKKNVIFMSNFA</sequence>
<dbReference type="RefSeq" id="WP_307475824.1">
    <property type="nucleotide sequence ID" value="NZ_JAUSUB010000011.1"/>
</dbReference>
<comment type="caution">
    <text evidence="1">The sequence shown here is derived from an EMBL/GenBank/DDBJ whole genome shotgun (WGS) entry which is preliminary data.</text>
</comment>
<name>A0ABU0ALR8_9BACI</name>
<dbReference type="EMBL" id="JAUSUB010000011">
    <property type="protein sequence ID" value="MDQ0270980.1"/>
    <property type="molecule type" value="Genomic_DNA"/>
</dbReference>
<dbReference type="Proteomes" id="UP001238088">
    <property type="component" value="Unassembled WGS sequence"/>
</dbReference>
<gene>
    <name evidence="1" type="ORF">J2S17_002866</name>
</gene>
<protein>
    <submittedName>
        <fullName evidence="1">Uncharacterized protein</fullName>
    </submittedName>
</protein>
<dbReference type="Pfam" id="PF26325">
    <property type="entry name" value="YhjD"/>
    <property type="match status" value="1"/>
</dbReference>
<dbReference type="InterPro" id="IPR058600">
    <property type="entry name" value="YhjD-like"/>
</dbReference>
<keyword evidence="2" id="KW-1185">Reference proteome</keyword>
<evidence type="ECO:0000313" key="2">
    <source>
        <dbReference type="Proteomes" id="UP001238088"/>
    </source>
</evidence>
<organism evidence="1 2">
    <name type="scientific">Cytobacillus purgationiresistens</name>
    <dbReference type="NCBI Taxonomy" id="863449"/>
    <lineage>
        <taxon>Bacteria</taxon>
        <taxon>Bacillati</taxon>
        <taxon>Bacillota</taxon>
        <taxon>Bacilli</taxon>
        <taxon>Bacillales</taxon>
        <taxon>Bacillaceae</taxon>
        <taxon>Cytobacillus</taxon>
    </lineage>
</organism>
<accession>A0ABU0ALR8</accession>
<proteinExistence type="predicted"/>
<evidence type="ECO:0000313" key="1">
    <source>
        <dbReference type="EMBL" id="MDQ0270980.1"/>
    </source>
</evidence>
<reference evidence="1 2" key="1">
    <citation type="submission" date="2023-07" db="EMBL/GenBank/DDBJ databases">
        <title>Genomic Encyclopedia of Type Strains, Phase IV (KMG-IV): sequencing the most valuable type-strain genomes for metagenomic binning, comparative biology and taxonomic classification.</title>
        <authorList>
            <person name="Goeker M."/>
        </authorList>
    </citation>
    <scope>NUCLEOTIDE SEQUENCE [LARGE SCALE GENOMIC DNA]</scope>
    <source>
        <strain evidence="1 2">DSM 23494</strain>
    </source>
</reference>